<keyword evidence="5" id="KW-0963">Cytoplasm</keyword>
<dbReference type="InterPro" id="IPR029063">
    <property type="entry name" value="SAM-dependent_MTases_sf"/>
</dbReference>
<dbReference type="GO" id="GO:0032259">
    <property type="term" value="P:methylation"/>
    <property type="evidence" value="ECO:0007669"/>
    <property type="project" value="UniProtKB-KW"/>
</dbReference>
<dbReference type="PANTHER" id="PTHR11579">
    <property type="entry name" value="PROTEIN-L-ISOASPARTATE O-METHYLTRANSFERASE"/>
    <property type="match status" value="1"/>
</dbReference>
<dbReference type="SUPFAM" id="SSF53335">
    <property type="entry name" value="S-adenosyl-L-methionine-dependent methyltransferases"/>
    <property type="match status" value="1"/>
</dbReference>
<evidence type="ECO:0000256" key="5">
    <source>
        <dbReference type="ARBA" id="ARBA00022490"/>
    </source>
</evidence>
<dbReference type="GO" id="GO:0004719">
    <property type="term" value="F:protein-L-isoaspartate (D-aspartate) O-methyltransferase activity"/>
    <property type="evidence" value="ECO:0007669"/>
    <property type="project" value="UniProtKB-EC"/>
</dbReference>
<reference evidence="12 13" key="1">
    <citation type="submission" date="2019-09" db="EMBL/GenBank/DDBJ databases">
        <title>Complete Genome Sequence of Janibacter melonis M714 with both human health impact and industrial applications.</title>
        <authorList>
            <person name="Jin M."/>
            <person name="Zhao Q.R."/>
        </authorList>
    </citation>
    <scope>NUCLEOTIDE SEQUENCE [LARGE SCALE GENOMIC DNA]</scope>
    <source>
        <strain evidence="12 13">M714</strain>
    </source>
</reference>
<keyword evidence="8" id="KW-0949">S-adenosyl-L-methionine</keyword>
<dbReference type="InterPro" id="IPR000682">
    <property type="entry name" value="PCMT"/>
</dbReference>
<keyword evidence="7 12" id="KW-0808">Transferase</keyword>
<comment type="similarity">
    <text evidence="2">Belongs to the methyltransferase superfamily. L-isoaspartyl/D-aspartyl protein methyltransferase family.</text>
</comment>
<name>A0A5P8FQH2_9MICO</name>
<evidence type="ECO:0000313" key="12">
    <source>
        <dbReference type="EMBL" id="QFQ31310.1"/>
    </source>
</evidence>
<dbReference type="RefSeq" id="WP_123093443.1">
    <property type="nucleotide sequence ID" value="NZ_CP044548.2"/>
</dbReference>
<dbReference type="CDD" id="cd02440">
    <property type="entry name" value="AdoMet_MTases"/>
    <property type="match status" value="1"/>
</dbReference>
<sequence>MDEESEHEVVRRVDAAMAASPRAAHLRPAERDRAAVDAPLAIGSGQTSSQPRTVRDMLVLLDVRAGQRVLDVGAGSCWTTAILARLVGPDGRVLGVERLPEVLALGRAALARADLPQAWVRLADPRHLGAPGDVPFERVLVSAMAGRLPEELVAQLTPDGVMVVPVAGEMLRVQRRGEDDPLVTTHGRYRFVPLVT</sequence>
<dbReference type="AlphaFoldDB" id="A0A5P8FQH2"/>
<proteinExistence type="inferred from homology"/>
<keyword evidence="6 12" id="KW-0489">Methyltransferase</keyword>
<evidence type="ECO:0000256" key="6">
    <source>
        <dbReference type="ARBA" id="ARBA00022603"/>
    </source>
</evidence>
<dbReference type="KEGG" id="jme:EEW87_014745"/>
<dbReference type="PANTHER" id="PTHR11579:SF0">
    <property type="entry name" value="PROTEIN-L-ISOASPARTATE(D-ASPARTATE) O-METHYLTRANSFERASE"/>
    <property type="match status" value="1"/>
</dbReference>
<dbReference type="GeneID" id="59162448"/>
<dbReference type="Pfam" id="PF01135">
    <property type="entry name" value="PCMT"/>
    <property type="match status" value="1"/>
</dbReference>
<evidence type="ECO:0000256" key="7">
    <source>
        <dbReference type="ARBA" id="ARBA00022679"/>
    </source>
</evidence>
<organism evidence="12 13">
    <name type="scientific">Janibacter melonis</name>
    <dbReference type="NCBI Taxonomy" id="262209"/>
    <lineage>
        <taxon>Bacteria</taxon>
        <taxon>Bacillati</taxon>
        <taxon>Actinomycetota</taxon>
        <taxon>Actinomycetes</taxon>
        <taxon>Micrococcales</taxon>
        <taxon>Intrasporangiaceae</taxon>
        <taxon>Janibacter</taxon>
    </lineage>
</organism>
<evidence type="ECO:0000256" key="1">
    <source>
        <dbReference type="ARBA" id="ARBA00004496"/>
    </source>
</evidence>
<evidence type="ECO:0000256" key="8">
    <source>
        <dbReference type="ARBA" id="ARBA00022691"/>
    </source>
</evidence>
<evidence type="ECO:0000256" key="9">
    <source>
        <dbReference type="ARBA" id="ARBA00030757"/>
    </source>
</evidence>
<evidence type="ECO:0000256" key="2">
    <source>
        <dbReference type="ARBA" id="ARBA00005369"/>
    </source>
</evidence>
<evidence type="ECO:0000256" key="4">
    <source>
        <dbReference type="ARBA" id="ARBA00013346"/>
    </source>
</evidence>
<comment type="subcellular location">
    <subcellularLocation>
        <location evidence="1">Cytoplasm</location>
    </subcellularLocation>
</comment>
<dbReference type="Gene3D" id="3.40.50.150">
    <property type="entry name" value="Vaccinia Virus protein VP39"/>
    <property type="match status" value="1"/>
</dbReference>
<dbReference type="EC" id="2.1.1.77" evidence="3"/>
<accession>A0A5P8FQH2</accession>
<evidence type="ECO:0000256" key="10">
    <source>
        <dbReference type="ARBA" id="ARBA00031323"/>
    </source>
</evidence>
<evidence type="ECO:0000256" key="3">
    <source>
        <dbReference type="ARBA" id="ARBA00011890"/>
    </source>
</evidence>
<evidence type="ECO:0000313" key="13">
    <source>
        <dbReference type="Proteomes" id="UP000271708"/>
    </source>
</evidence>
<evidence type="ECO:0000256" key="11">
    <source>
        <dbReference type="ARBA" id="ARBA00031350"/>
    </source>
</evidence>
<dbReference type="EMBL" id="CP044548">
    <property type="protein sequence ID" value="QFQ31310.1"/>
    <property type="molecule type" value="Genomic_DNA"/>
</dbReference>
<dbReference type="Proteomes" id="UP000271708">
    <property type="component" value="Chromosome"/>
</dbReference>
<dbReference type="OrthoDB" id="4035289at2"/>
<dbReference type="GO" id="GO:0005737">
    <property type="term" value="C:cytoplasm"/>
    <property type="evidence" value="ECO:0007669"/>
    <property type="project" value="UniProtKB-SubCell"/>
</dbReference>
<gene>
    <name evidence="12" type="ORF">EEW87_014745</name>
</gene>
<protein>
    <recommendedName>
        <fullName evidence="4">Protein-L-isoaspartate O-methyltransferase</fullName>
        <ecNumber evidence="3">2.1.1.77</ecNumber>
    </recommendedName>
    <alternativeName>
        <fullName evidence="11">L-isoaspartyl protein carboxyl methyltransferase</fullName>
    </alternativeName>
    <alternativeName>
        <fullName evidence="9">Protein L-isoaspartyl methyltransferase</fullName>
    </alternativeName>
    <alternativeName>
        <fullName evidence="10">Protein-beta-aspartate methyltransferase</fullName>
    </alternativeName>
</protein>